<name>A0A853EYB7_9MICO</name>
<comment type="caution">
    <text evidence="6">The sequence shown here is derived from an EMBL/GenBank/DDBJ whole genome shotgun (WGS) entry which is preliminary data.</text>
</comment>
<reference evidence="6 7" key="1">
    <citation type="submission" date="2020-07" db="EMBL/GenBank/DDBJ databases">
        <title>MOT database genomes.</title>
        <authorList>
            <person name="Joseph S."/>
            <person name="Aduse-Opoku J."/>
            <person name="Hashim A."/>
            <person name="Wade W."/>
            <person name="Curtis M."/>
        </authorList>
    </citation>
    <scope>NUCLEOTIDE SEQUENCE [LARGE SCALE GENOMIC DNA]</scope>
    <source>
        <strain evidence="6 7">DSM 100099</strain>
    </source>
</reference>
<dbReference type="AlphaFoldDB" id="A0A853EYB7"/>
<dbReference type="PROSITE" id="PS00211">
    <property type="entry name" value="ABC_TRANSPORTER_1"/>
    <property type="match status" value="1"/>
</dbReference>
<gene>
    <name evidence="6" type="ORF">HZZ10_17835</name>
</gene>
<evidence type="ECO:0000256" key="2">
    <source>
        <dbReference type="ARBA" id="ARBA00022448"/>
    </source>
</evidence>
<dbReference type="InterPro" id="IPR027417">
    <property type="entry name" value="P-loop_NTPase"/>
</dbReference>
<dbReference type="PROSITE" id="PS50893">
    <property type="entry name" value="ABC_TRANSPORTER_2"/>
    <property type="match status" value="1"/>
</dbReference>
<evidence type="ECO:0000313" key="6">
    <source>
        <dbReference type="EMBL" id="NYS95370.1"/>
    </source>
</evidence>
<dbReference type="GO" id="GO:0022857">
    <property type="term" value="F:transmembrane transporter activity"/>
    <property type="evidence" value="ECO:0007669"/>
    <property type="project" value="UniProtKB-ARBA"/>
</dbReference>
<dbReference type="EMBL" id="JACBYE010000070">
    <property type="protein sequence ID" value="NYS95370.1"/>
    <property type="molecule type" value="Genomic_DNA"/>
</dbReference>
<dbReference type="InterPro" id="IPR017911">
    <property type="entry name" value="MacB-like_ATP-bd"/>
</dbReference>
<dbReference type="GO" id="GO:0098796">
    <property type="term" value="C:membrane protein complex"/>
    <property type="evidence" value="ECO:0007669"/>
    <property type="project" value="UniProtKB-ARBA"/>
</dbReference>
<dbReference type="GO" id="GO:0016887">
    <property type="term" value="F:ATP hydrolysis activity"/>
    <property type="evidence" value="ECO:0007669"/>
    <property type="project" value="InterPro"/>
</dbReference>
<protein>
    <submittedName>
        <fullName evidence="6">ABC transporter ATP-binding protein</fullName>
    </submittedName>
</protein>
<dbReference type="CDD" id="cd03255">
    <property type="entry name" value="ABC_MJ0796_LolCDE_FtsE"/>
    <property type="match status" value="1"/>
</dbReference>
<dbReference type="InterPro" id="IPR017871">
    <property type="entry name" value="ABC_transporter-like_CS"/>
</dbReference>
<comment type="similarity">
    <text evidence="1">Belongs to the ABC transporter superfamily.</text>
</comment>
<keyword evidence="4 6" id="KW-0067">ATP-binding</keyword>
<dbReference type="PANTHER" id="PTHR42798">
    <property type="entry name" value="LIPOPROTEIN-RELEASING SYSTEM ATP-BINDING PROTEIN LOLD"/>
    <property type="match status" value="1"/>
</dbReference>
<evidence type="ECO:0000313" key="7">
    <source>
        <dbReference type="Proteomes" id="UP000561011"/>
    </source>
</evidence>
<dbReference type="FunFam" id="3.40.50.300:FF:000032">
    <property type="entry name" value="Export ABC transporter ATP-binding protein"/>
    <property type="match status" value="1"/>
</dbReference>
<proteinExistence type="inferred from homology"/>
<dbReference type="Pfam" id="PF00005">
    <property type="entry name" value="ABC_tran"/>
    <property type="match status" value="1"/>
</dbReference>
<sequence length="233" mass="24579">MTLISLSRVVKKYSTGAQDVTALDDVSFGIEPAKMTVVLGPSGSGKSTALNMIGGMDTPTSGTIVAAGEEISSFDDARLTLYRREQVGFVFQHYNLIPNLTAAENVGIGSQYSRDAMSPDDALASVGLAGRERSFPSELSGGQMQRVAIARAIAKRPRLLLCDEPTGALDSETGRAVIALLRSIAGTTQTAVVVVTHNISVAAVGDATVTLHDGRVQSHVEHQVPISVEEIDW</sequence>
<dbReference type="Gene3D" id="3.40.50.300">
    <property type="entry name" value="P-loop containing nucleotide triphosphate hydrolases"/>
    <property type="match status" value="1"/>
</dbReference>
<dbReference type="RefSeq" id="WP_056137006.1">
    <property type="nucleotide sequence ID" value="NZ_JACBYE010000070.1"/>
</dbReference>
<dbReference type="InterPro" id="IPR003593">
    <property type="entry name" value="AAA+_ATPase"/>
</dbReference>
<dbReference type="PANTHER" id="PTHR42798:SF2">
    <property type="entry name" value="ABC TRANSPORTER ATP-BINDING PROTEIN MG467-RELATED"/>
    <property type="match status" value="1"/>
</dbReference>
<evidence type="ECO:0000256" key="3">
    <source>
        <dbReference type="ARBA" id="ARBA00022741"/>
    </source>
</evidence>
<dbReference type="InterPro" id="IPR003439">
    <property type="entry name" value="ABC_transporter-like_ATP-bd"/>
</dbReference>
<keyword evidence="2" id="KW-0813">Transport</keyword>
<feature type="domain" description="ABC transporter" evidence="5">
    <location>
        <begin position="4"/>
        <end position="231"/>
    </location>
</feature>
<evidence type="ECO:0000256" key="4">
    <source>
        <dbReference type="ARBA" id="ARBA00022840"/>
    </source>
</evidence>
<evidence type="ECO:0000256" key="1">
    <source>
        <dbReference type="ARBA" id="ARBA00005417"/>
    </source>
</evidence>
<accession>A0A853EYB7</accession>
<keyword evidence="7" id="KW-1185">Reference proteome</keyword>
<dbReference type="Proteomes" id="UP000561011">
    <property type="component" value="Unassembled WGS sequence"/>
</dbReference>
<dbReference type="SUPFAM" id="SSF52540">
    <property type="entry name" value="P-loop containing nucleoside triphosphate hydrolases"/>
    <property type="match status" value="1"/>
</dbReference>
<dbReference type="SMART" id="SM00382">
    <property type="entry name" value="AAA"/>
    <property type="match status" value="1"/>
</dbReference>
<dbReference type="GO" id="GO:0005524">
    <property type="term" value="F:ATP binding"/>
    <property type="evidence" value="ECO:0007669"/>
    <property type="project" value="UniProtKB-KW"/>
</dbReference>
<keyword evidence="3" id="KW-0547">Nucleotide-binding</keyword>
<organism evidence="6 7">
    <name type="scientific">Sanguibacter inulinus</name>
    <dbReference type="NCBI Taxonomy" id="60922"/>
    <lineage>
        <taxon>Bacteria</taxon>
        <taxon>Bacillati</taxon>
        <taxon>Actinomycetota</taxon>
        <taxon>Actinomycetes</taxon>
        <taxon>Micrococcales</taxon>
        <taxon>Sanguibacteraceae</taxon>
        <taxon>Sanguibacter</taxon>
    </lineage>
</organism>
<evidence type="ECO:0000259" key="5">
    <source>
        <dbReference type="PROSITE" id="PS50893"/>
    </source>
</evidence>